<evidence type="ECO:0000313" key="1">
    <source>
        <dbReference type="EMBL" id="KAL0158329.1"/>
    </source>
</evidence>
<sequence length="50" mass="5437">VLVNLEEGVGLSLVNKLPEELVFATLSGIDVHFTRTTASQVLELTVKDIQ</sequence>
<comment type="caution">
    <text evidence="1">The sequence shown here is derived from an EMBL/GenBank/DDBJ whole genome shotgun (WGS) entry which is preliminary data.</text>
</comment>
<organism evidence="1 2">
    <name type="scientific">Cirrhinus mrigala</name>
    <name type="common">Mrigala</name>
    <dbReference type="NCBI Taxonomy" id="683832"/>
    <lineage>
        <taxon>Eukaryota</taxon>
        <taxon>Metazoa</taxon>
        <taxon>Chordata</taxon>
        <taxon>Craniata</taxon>
        <taxon>Vertebrata</taxon>
        <taxon>Euteleostomi</taxon>
        <taxon>Actinopterygii</taxon>
        <taxon>Neopterygii</taxon>
        <taxon>Teleostei</taxon>
        <taxon>Ostariophysi</taxon>
        <taxon>Cypriniformes</taxon>
        <taxon>Cyprinidae</taxon>
        <taxon>Labeoninae</taxon>
        <taxon>Labeonini</taxon>
        <taxon>Cirrhinus</taxon>
    </lineage>
</organism>
<feature type="non-terminal residue" evidence="1">
    <location>
        <position position="1"/>
    </location>
</feature>
<name>A0ABD0N892_CIRMR</name>
<evidence type="ECO:0000313" key="2">
    <source>
        <dbReference type="Proteomes" id="UP001529510"/>
    </source>
</evidence>
<accession>A0ABD0N892</accession>
<reference evidence="1 2" key="1">
    <citation type="submission" date="2024-05" db="EMBL/GenBank/DDBJ databases">
        <title>Genome sequencing and assembly of Indian major carp, Cirrhinus mrigala (Hamilton, 1822).</title>
        <authorList>
            <person name="Mohindra V."/>
            <person name="Chowdhury L.M."/>
            <person name="Lal K."/>
            <person name="Jena J.K."/>
        </authorList>
    </citation>
    <scope>NUCLEOTIDE SEQUENCE [LARGE SCALE GENOMIC DNA]</scope>
    <source>
        <strain evidence="1">CM1030</strain>
        <tissue evidence="1">Blood</tissue>
    </source>
</reference>
<dbReference type="Proteomes" id="UP001529510">
    <property type="component" value="Unassembled WGS sequence"/>
</dbReference>
<dbReference type="AlphaFoldDB" id="A0ABD0N892"/>
<dbReference type="EMBL" id="JAMKFB020000023">
    <property type="protein sequence ID" value="KAL0158329.1"/>
    <property type="molecule type" value="Genomic_DNA"/>
</dbReference>
<protein>
    <submittedName>
        <fullName evidence="1">Uncharacterized protein</fullName>
    </submittedName>
</protein>
<proteinExistence type="predicted"/>
<feature type="non-terminal residue" evidence="1">
    <location>
        <position position="50"/>
    </location>
</feature>
<keyword evidence="2" id="KW-1185">Reference proteome</keyword>
<gene>
    <name evidence="1" type="ORF">M9458_046405</name>
</gene>